<organism evidence="1 2">
    <name type="scientific">Ensete ventricosum</name>
    <name type="common">Abyssinian banana</name>
    <name type="synonym">Musa ensete</name>
    <dbReference type="NCBI Taxonomy" id="4639"/>
    <lineage>
        <taxon>Eukaryota</taxon>
        <taxon>Viridiplantae</taxon>
        <taxon>Streptophyta</taxon>
        <taxon>Embryophyta</taxon>
        <taxon>Tracheophyta</taxon>
        <taxon>Spermatophyta</taxon>
        <taxon>Magnoliopsida</taxon>
        <taxon>Liliopsida</taxon>
        <taxon>Zingiberales</taxon>
        <taxon>Musaceae</taxon>
        <taxon>Ensete</taxon>
    </lineage>
</organism>
<dbReference type="AlphaFoldDB" id="A0A426XDF0"/>
<protein>
    <submittedName>
        <fullName evidence="1">Uncharacterized protein</fullName>
    </submittedName>
</protein>
<name>A0A426XDF0_ENSVE</name>
<evidence type="ECO:0000313" key="1">
    <source>
        <dbReference type="EMBL" id="RRT37515.1"/>
    </source>
</evidence>
<dbReference type="Proteomes" id="UP000287651">
    <property type="component" value="Unassembled WGS sequence"/>
</dbReference>
<dbReference type="EMBL" id="AMZH03022204">
    <property type="protein sequence ID" value="RRT37515.1"/>
    <property type="molecule type" value="Genomic_DNA"/>
</dbReference>
<sequence>MLTGVATIGGSHANRRLPLVGSPCRNLAGAWLRAGSGWSPLQAALAAVGRPYRWLSCGTAYCQLRSLVEHSYINSKSLAVGYLDEKPIDTGLVKFLGLCPSALPWYLEFASAFFTSMRARDR</sequence>
<evidence type="ECO:0000313" key="2">
    <source>
        <dbReference type="Proteomes" id="UP000287651"/>
    </source>
</evidence>
<accession>A0A426XDF0</accession>
<gene>
    <name evidence="1" type="ORF">B296_00047768</name>
</gene>
<comment type="caution">
    <text evidence="1">The sequence shown here is derived from an EMBL/GenBank/DDBJ whole genome shotgun (WGS) entry which is preliminary data.</text>
</comment>
<reference evidence="1 2" key="1">
    <citation type="journal article" date="2014" name="Agronomy (Basel)">
        <title>A Draft Genome Sequence for Ensete ventricosum, the Drought-Tolerant Tree Against Hunger.</title>
        <authorList>
            <person name="Harrison J."/>
            <person name="Moore K.A."/>
            <person name="Paszkiewicz K."/>
            <person name="Jones T."/>
            <person name="Grant M."/>
            <person name="Ambacheew D."/>
            <person name="Muzemil S."/>
            <person name="Studholme D.J."/>
        </authorList>
    </citation>
    <scope>NUCLEOTIDE SEQUENCE [LARGE SCALE GENOMIC DNA]</scope>
</reference>
<proteinExistence type="predicted"/>